<gene>
    <name evidence="4" type="ORF">A5892_04295</name>
</gene>
<keyword evidence="2" id="KW-1133">Transmembrane helix</keyword>
<evidence type="ECO:0000256" key="2">
    <source>
        <dbReference type="SAM" id="Phobius"/>
    </source>
</evidence>
<keyword evidence="2" id="KW-0472">Membrane</keyword>
<dbReference type="Proteomes" id="UP000077875">
    <property type="component" value="Chromosome"/>
</dbReference>
<evidence type="ECO:0008006" key="6">
    <source>
        <dbReference type="Google" id="ProtNLM"/>
    </source>
</evidence>
<reference evidence="4 5" key="1">
    <citation type="submission" date="2016-04" db="EMBL/GenBank/DDBJ databases">
        <title>Complete Genome Sequence of Halotalea alkalilenta IHB B 13600.</title>
        <authorList>
            <person name="Swarnkar M.K."/>
            <person name="Sharma A."/>
            <person name="Kaushal K."/>
            <person name="Soni R."/>
            <person name="Rana S."/>
            <person name="Singh A.K."/>
            <person name="Gulati A."/>
        </authorList>
    </citation>
    <scope>NUCLEOTIDE SEQUENCE [LARGE SCALE GENOMIC DNA]</scope>
    <source>
        <strain evidence="4 5">IHB B 13600</strain>
    </source>
</reference>
<organism evidence="4 5">
    <name type="scientific">Halotalea alkalilenta</name>
    <dbReference type="NCBI Taxonomy" id="376489"/>
    <lineage>
        <taxon>Bacteria</taxon>
        <taxon>Pseudomonadati</taxon>
        <taxon>Pseudomonadota</taxon>
        <taxon>Gammaproteobacteria</taxon>
        <taxon>Oceanospirillales</taxon>
        <taxon>Halomonadaceae</taxon>
        <taxon>Halotalea</taxon>
    </lineage>
</organism>
<evidence type="ECO:0000256" key="3">
    <source>
        <dbReference type="SAM" id="SignalP"/>
    </source>
</evidence>
<dbReference type="EMBL" id="CP015243">
    <property type="protein sequence ID" value="ANF56783.1"/>
    <property type="molecule type" value="Genomic_DNA"/>
</dbReference>
<feature type="chain" id="PRO_5008004570" description="Glycine zipper family protein" evidence="3">
    <location>
        <begin position="24"/>
        <end position="170"/>
    </location>
</feature>
<dbReference type="AlphaFoldDB" id="A0A172YC27"/>
<feature type="region of interest" description="Disordered" evidence="1">
    <location>
        <begin position="28"/>
        <end position="53"/>
    </location>
</feature>
<keyword evidence="5" id="KW-1185">Reference proteome</keyword>
<dbReference type="KEGG" id="haa:A5892_04295"/>
<accession>A0A172YC27</accession>
<dbReference type="RefSeq" id="WP_064121752.1">
    <property type="nucleotide sequence ID" value="NZ_CP015243.1"/>
</dbReference>
<sequence>MKSIVARIIVASLTATLSLSALAAPGGGPGGPGHGGGPGGAGPGPAWGSAPARGHGLPDGARALWLGSMLYFLAAGTYYLWNADQQRYVPVAAPPVAQYENPNDYNVIAYPTQGQSPDQQARDRYECHAWAVSQSGFDPASAQQPPTSTVRDLYRRAIGACLGGRGYSIG</sequence>
<protein>
    <recommendedName>
        <fullName evidence="6">Glycine zipper family protein</fullName>
    </recommendedName>
</protein>
<keyword evidence="2" id="KW-0812">Transmembrane</keyword>
<evidence type="ECO:0000313" key="5">
    <source>
        <dbReference type="Proteomes" id="UP000077875"/>
    </source>
</evidence>
<evidence type="ECO:0000313" key="4">
    <source>
        <dbReference type="EMBL" id="ANF56783.1"/>
    </source>
</evidence>
<proteinExistence type="predicted"/>
<feature type="transmembrane region" description="Helical" evidence="2">
    <location>
        <begin position="63"/>
        <end position="81"/>
    </location>
</feature>
<feature type="signal peptide" evidence="3">
    <location>
        <begin position="1"/>
        <end position="23"/>
    </location>
</feature>
<evidence type="ECO:0000256" key="1">
    <source>
        <dbReference type="SAM" id="MobiDB-lite"/>
    </source>
</evidence>
<keyword evidence="3" id="KW-0732">Signal</keyword>
<feature type="compositionally biased region" description="Gly residues" evidence="1">
    <location>
        <begin position="28"/>
        <end position="45"/>
    </location>
</feature>
<name>A0A172YC27_9GAMM</name>